<protein>
    <submittedName>
        <fullName evidence="2">Uncharacterized protein</fullName>
    </submittedName>
</protein>
<accession>A0A915JKG5</accession>
<dbReference type="AlphaFoldDB" id="A0A915JKG5"/>
<keyword evidence="1" id="KW-1185">Reference proteome</keyword>
<proteinExistence type="predicted"/>
<name>A0A915JKG5_ROMCU</name>
<evidence type="ECO:0000313" key="1">
    <source>
        <dbReference type="Proteomes" id="UP000887565"/>
    </source>
</evidence>
<sequence>MADVEMAEQKVDSHQLAMDKLTYALNMIEIETQQESDPTIKQKLDKYASLLKTQLAEIITTA</sequence>
<dbReference type="Proteomes" id="UP000887565">
    <property type="component" value="Unplaced"/>
</dbReference>
<dbReference type="WBParaSite" id="nRc.2.0.1.t26684-RA">
    <property type="protein sequence ID" value="nRc.2.0.1.t26684-RA"/>
    <property type="gene ID" value="nRc.2.0.1.g26684"/>
</dbReference>
<evidence type="ECO:0000313" key="2">
    <source>
        <dbReference type="WBParaSite" id="nRc.2.0.1.t26684-RA"/>
    </source>
</evidence>
<organism evidence="1 2">
    <name type="scientific">Romanomermis culicivorax</name>
    <name type="common">Nematode worm</name>
    <dbReference type="NCBI Taxonomy" id="13658"/>
    <lineage>
        <taxon>Eukaryota</taxon>
        <taxon>Metazoa</taxon>
        <taxon>Ecdysozoa</taxon>
        <taxon>Nematoda</taxon>
        <taxon>Enoplea</taxon>
        <taxon>Dorylaimia</taxon>
        <taxon>Mermithida</taxon>
        <taxon>Mermithoidea</taxon>
        <taxon>Mermithidae</taxon>
        <taxon>Romanomermis</taxon>
    </lineage>
</organism>
<reference evidence="2" key="1">
    <citation type="submission" date="2022-11" db="UniProtKB">
        <authorList>
            <consortium name="WormBaseParasite"/>
        </authorList>
    </citation>
    <scope>IDENTIFICATION</scope>
</reference>